<dbReference type="KEGG" id="qsa:O6P43_017652"/>
<feature type="compositionally biased region" description="Basic and acidic residues" evidence="1">
    <location>
        <begin position="118"/>
        <end position="127"/>
    </location>
</feature>
<keyword evidence="2" id="KW-0449">Lipoprotein</keyword>
<gene>
    <name evidence="2" type="ORF">O6P43_017652</name>
</gene>
<proteinExistence type="predicted"/>
<feature type="compositionally biased region" description="Acidic residues" evidence="1">
    <location>
        <begin position="252"/>
        <end position="268"/>
    </location>
</feature>
<keyword evidence="3" id="KW-1185">Reference proteome</keyword>
<organism evidence="2 3">
    <name type="scientific">Quillaja saponaria</name>
    <name type="common">Soap bark tree</name>
    <dbReference type="NCBI Taxonomy" id="32244"/>
    <lineage>
        <taxon>Eukaryota</taxon>
        <taxon>Viridiplantae</taxon>
        <taxon>Streptophyta</taxon>
        <taxon>Embryophyta</taxon>
        <taxon>Tracheophyta</taxon>
        <taxon>Spermatophyta</taxon>
        <taxon>Magnoliopsida</taxon>
        <taxon>eudicotyledons</taxon>
        <taxon>Gunneridae</taxon>
        <taxon>Pentapetalae</taxon>
        <taxon>rosids</taxon>
        <taxon>fabids</taxon>
        <taxon>Fabales</taxon>
        <taxon>Quillajaceae</taxon>
        <taxon>Quillaja</taxon>
    </lineage>
</organism>
<name>A0AAD7PP59_QUISA</name>
<protein>
    <submittedName>
        <fullName evidence="2">Membrane lipoprotein</fullName>
    </submittedName>
</protein>
<feature type="region of interest" description="Disordered" evidence="1">
    <location>
        <begin position="112"/>
        <end position="157"/>
    </location>
</feature>
<accession>A0AAD7PP59</accession>
<reference evidence="2" key="1">
    <citation type="journal article" date="2023" name="Science">
        <title>Elucidation of the pathway for biosynthesis of saponin adjuvants from the soapbark tree.</title>
        <authorList>
            <person name="Reed J."/>
            <person name="Orme A."/>
            <person name="El-Demerdash A."/>
            <person name="Owen C."/>
            <person name="Martin L.B.B."/>
            <person name="Misra R.C."/>
            <person name="Kikuchi S."/>
            <person name="Rejzek M."/>
            <person name="Martin A.C."/>
            <person name="Harkess A."/>
            <person name="Leebens-Mack J."/>
            <person name="Louveau T."/>
            <person name="Stephenson M.J."/>
            <person name="Osbourn A."/>
        </authorList>
    </citation>
    <scope>NUCLEOTIDE SEQUENCE</scope>
    <source>
        <strain evidence="2">S10</strain>
    </source>
</reference>
<dbReference type="PANTHER" id="PTHR34680:SF3">
    <property type="entry name" value="EXPRESSED PROTEIN"/>
    <property type="match status" value="1"/>
</dbReference>
<comment type="caution">
    <text evidence="2">The sequence shown here is derived from an EMBL/GenBank/DDBJ whole genome shotgun (WGS) entry which is preliminary data.</text>
</comment>
<feature type="compositionally biased region" description="Low complexity" evidence="1">
    <location>
        <begin position="229"/>
        <end position="250"/>
    </location>
</feature>
<feature type="compositionally biased region" description="Basic residues" evidence="1">
    <location>
        <begin position="272"/>
        <end position="290"/>
    </location>
</feature>
<feature type="compositionally biased region" description="Low complexity" evidence="1">
    <location>
        <begin position="145"/>
        <end position="157"/>
    </location>
</feature>
<feature type="region of interest" description="Disordered" evidence="1">
    <location>
        <begin position="222"/>
        <end position="290"/>
    </location>
</feature>
<dbReference type="AlphaFoldDB" id="A0AAD7PP59"/>
<dbReference type="Proteomes" id="UP001163823">
    <property type="component" value="Chromosome 7"/>
</dbReference>
<dbReference type="PANTHER" id="PTHR34680">
    <property type="entry name" value="EXPRESSED PROTEIN"/>
    <property type="match status" value="1"/>
</dbReference>
<evidence type="ECO:0000313" key="2">
    <source>
        <dbReference type="EMBL" id="KAJ7962427.1"/>
    </source>
</evidence>
<sequence>MRIRKNAKLSPLLFSEGGSLPVESFQSHDCQLNQSPWDVIPFGPDSNQLEGEDSFTGNVSLGDSIGAVESVASMMDIEEKDFPKIENMVVEDKHKVLVGDNGDRSEEQIHGIAIASSDDDKRDKNLKIDGNGSNNNHSNRHSSNYHHSPSCSTSTSKKAAAAAAAAAAGARRARVRAGKKASSSSNPYEFYYYSGFGPLWGKRRGDRSGVSDTKCIENDVAAPTTTGMTTSANVVTTSTTQSSNSSTSSSEMDNEDQFDYVDDDEEDDRSAGKKKRMRKPVKARSLKSLM</sequence>
<evidence type="ECO:0000256" key="1">
    <source>
        <dbReference type="SAM" id="MobiDB-lite"/>
    </source>
</evidence>
<dbReference type="EMBL" id="JARAOO010000007">
    <property type="protein sequence ID" value="KAJ7962427.1"/>
    <property type="molecule type" value="Genomic_DNA"/>
</dbReference>
<evidence type="ECO:0000313" key="3">
    <source>
        <dbReference type="Proteomes" id="UP001163823"/>
    </source>
</evidence>